<keyword evidence="4" id="KW-1185">Reference proteome</keyword>
<dbReference type="PANTHER" id="PTHR43156:SF2">
    <property type="entry name" value="STAGE II SPORULATION PROTEIN E"/>
    <property type="match status" value="1"/>
</dbReference>
<protein>
    <submittedName>
        <fullName evidence="3">Sigma factor sigB regulation protein</fullName>
    </submittedName>
</protein>
<keyword evidence="1" id="KW-0378">Hydrolase</keyword>
<dbReference type="InterPro" id="IPR036457">
    <property type="entry name" value="PPM-type-like_dom_sf"/>
</dbReference>
<dbReference type="AlphaFoldDB" id="F9EPY6"/>
<reference evidence="3 4" key="1">
    <citation type="submission" date="2011-05" db="EMBL/GenBank/DDBJ databases">
        <authorList>
            <person name="Muzny D."/>
            <person name="Qin X."/>
            <person name="Deng J."/>
            <person name="Jiang H."/>
            <person name="Liu Y."/>
            <person name="Qu J."/>
            <person name="Song X.-Z."/>
            <person name="Zhang L."/>
            <person name="Thornton R."/>
            <person name="Coyle M."/>
            <person name="Francisco L."/>
            <person name="Jackson L."/>
            <person name="Javaid M."/>
            <person name="Korchina V."/>
            <person name="Kovar C."/>
            <person name="Mata R."/>
            <person name="Mathew T."/>
            <person name="Ngo R."/>
            <person name="Nguyen L."/>
            <person name="Nguyen N."/>
            <person name="Okwuonu G."/>
            <person name="Ongeri F."/>
            <person name="Pham C."/>
            <person name="Simmons D."/>
            <person name="Wilczek-Boney K."/>
            <person name="Hale W."/>
            <person name="Jakkamsetti A."/>
            <person name="Pham P."/>
            <person name="Ruth R."/>
            <person name="San Lucas F."/>
            <person name="Warren J."/>
            <person name="Zhang J."/>
            <person name="Zhao Z."/>
            <person name="Zhou C."/>
            <person name="Zhu D."/>
            <person name="Lee S."/>
            <person name="Bess C."/>
            <person name="Blankenburg K."/>
            <person name="Forbes L."/>
            <person name="Fu Q."/>
            <person name="Gubbala S."/>
            <person name="Hirani K."/>
            <person name="Jayaseelan J.C."/>
            <person name="Lara F."/>
            <person name="Munidasa M."/>
            <person name="Palculict T."/>
            <person name="Patil S."/>
            <person name="Pu L.-L."/>
            <person name="Saada N."/>
            <person name="Tang L."/>
            <person name="Weissenberger G."/>
            <person name="Zhu Y."/>
            <person name="Hemphill L."/>
            <person name="Shang Y."/>
            <person name="Youmans B."/>
            <person name="Ayvaz T."/>
            <person name="Ross M."/>
            <person name="Santibanez J."/>
            <person name="Aqrawi P."/>
            <person name="Gross S."/>
            <person name="Joshi V."/>
            <person name="Fowler G."/>
            <person name="Nazareth L."/>
            <person name="Reid J."/>
            <person name="Worley K."/>
            <person name="Petrosino J."/>
            <person name="Highlander S."/>
            <person name="Gibbs R."/>
        </authorList>
    </citation>
    <scope>NUCLEOTIDE SEQUENCE [LARGE SCALE GENOMIC DNA]</scope>
    <source>
        <strain evidence="3 4">ATCC 51191</strain>
    </source>
</reference>
<sequence>PDNIKTEYTETLEKIIKQENELNNSIDEIKEYRKELDVTYSTLVSKSTQLEYTNSLLERRVRSLSNLNHISRVALSMFNIDKIVDTLADAYFVLTATTRISIYLWEGENLVNKKIKGSIDYTESLSYPMYLLEKFTNEDYSKIYSDLSRKITILNDEKVIITPLKVKERQLGVIFLVQNKDQILEINSEMISALGIQASIAIDNAINYAELLEKERISQELELASSIQKQILPKGFERIKGMDIATHFSPAKEIGGDYYDLSLKNNNLSVTIADVSGKGVPAAFLMALSRSMLKTINYVSNYTPAEELDLFNKIVYPDITEDMFITVMNAEYNLDTSLFTYSSAGHNPLVIYKKENDTIELYGTKGVAIGFIEDYNYKENSFEVKSGDIIVFYTDGIIECENRDRELFGTQRLIDIIYKNKNLSAKELKEKILEGIENFREDYEQNDDITFVILKSVK</sequence>
<comment type="caution">
    <text evidence="3">The sequence shown here is derived from an EMBL/GenBank/DDBJ whole genome shotgun (WGS) entry which is preliminary data.</text>
</comment>
<dbReference type="EMBL" id="AFQD01000349">
    <property type="protein sequence ID" value="EGQ78983.1"/>
    <property type="molecule type" value="Genomic_DNA"/>
</dbReference>
<dbReference type="Pfam" id="PF07228">
    <property type="entry name" value="SpoIIE"/>
    <property type="match status" value="1"/>
</dbReference>
<dbReference type="SUPFAM" id="SSF55781">
    <property type="entry name" value="GAF domain-like"/>
    <property type="match status" value="1"/>
</dbReference>
<organism evidence="3 4">
    <name type="scientific">Fusobacterium animalis ATCC 51191</name>
    <dbReference type="NCBI Taxonomy" id="997347"/>
    <lineage>
        <taxon>Bacteria</taxon>
        <taxon>Fusobacteriati</taxon>
        <taxon>Fusobacteriota</taxon>
        <taxon>Fusobacteriia</taxon>
        <taxon>Fusobacteriales</taxon>
        <taxon>Fusobacteriaceae</taxon>
        <taxon>Fusobacterium</taxon>
    </lineage>
</organism>
<dbReference type="Gene3D" id="3.30.450.40">
    <property type="match status" value="1"/>
</dbReference>
<accession>F9EPY6</accession>
<dbReference type="InterPro" id="IPR001932">
    <property type="entry name" value="PPM-type_phosphatase-like_dom"/>
</dbReference>
<feature type="domain" description="PPM-type phosphatase" evidence="2">
    <location>
        <begin position="239"/>
        <end position="456"/>
    </location>
</feature>
<dbReference type="HOGENOM" id="CLU_596581_0_0_0"/>
<evidence type="ECO:0000256" key="1">
    <source>
        <dbReference type="ARBA" id="ARBA00022801"/>
    </source>
</evidence>
<evidence type="ECO:0000313" key="4">
    <source>
        <dbReference type="Proteomes" id="UP000005392"/>
    </source>
</evidence>
<dbReference type="Gene3D" id="3.60.40.10">
    <property type="entry name" value="PPM-type phosphatase domain"/>
    <property type="match status" value="1"/>
</dbReference>
<dbReference type="Proteomes" id="UP000005392">
    <property type="component" value="Unassembled WGS sequence"/>
</dbReference>
<dbReference type="GO" id="GO:0016791">
    <property type="term" value="F:phosphatase activity"/>
    <property type="evidence" value="ECO:0007669"/>
    <property type="project" value="TreeGrafter"/>
</dbReference>
<dbReference type="PATRIC" id="fig|997347.4.peg.1844"/>
<evidence type="ECO:0000313" key="3">
    <source>
        <dbReference type="EMBL" id="EGQ78983.1"/>
    </source>
</evidence>
<dbReference type="SMART" id="SM00331">
    <property type="entry name" value="PP2C_SIG"/>
    <property type="match status" value="1"/>
</dbReference>
<feature type="non-terminal residue" evidence="3">
    <location>
        <position position="1"/>
    </location>
</feature>
<dbReference type="InterPro" id="IPR003018">
    <property type="entry name" value="GAF"/>
</dbReference>
<dbReference type="PANTHER" id="PTHR43156">
    <property type="entry name" value="STAGE II SPORULATION PROTEIN E-RELATED"/>
    <property type="match status" value="1"/>
</dbReference>
<evidence type="ECO:0000259" key="2">
    <source>
        <dbReference type="SMART" id="SM00331"/>
    </source>
</evidence>
<dbReference type="Pfam" id="PF13492">
    <property type="entry name" value="GAF_3"/>
    <property type="match status" value="1"/>
</dbReference>
<proteinExistence type="predicted"/>
<gene>
    <name evidence="3" type="primary">rsbU</name>
    <name evidence="3" type="ORF">HMPREF9094_1991</name>
</gene>
<dbReference type="FunFam" id="3.30.450.40:FF:000127">
    <property type="entry name" value="Sigma factor sigB regulation protein rsbU"/>
    <property type="match status" value="1"/>
</dbReference>
<dbReference type="InterPro" id="IPR029016">
    <property type="entry name" value="GAF-like_dom_sf"/>
</dbReference>
<name>F9EPY6_9FUSO</name>
<dbReference type="STRING" id="76859.RN98_05630"/>
<dbReference type="InterPro" id="IPR052016">
    <property type="entry name" value="Bact_Sigma-Reg"/>
</dbReference>